<name>A0ABR7F0Z2_9FIRM</name>
<dbReference type="PRINTS" id="PR02008">
    <property type="entry name" value="RCMTFAMILY"/>
</dbReference>
<reference evidence="15 16" key="1">
    <citation type="submission" date="2020-08" db="EMBL/GenBank/DDBJ databases">
        <title>Genome public.</title>
        <authorList>
            <person name="Liu C."/>
            <person name="Sun Q."/>
        </authorList>
    </citation>
    <scope>NUCLEOTIDE SEQUENCE [LARGE SCALE GENOMIC DNA]</scope>
    <source>
        <strain evidence="15 16">BX4</strain>
    </source>
</reference>
<dbReference type="Gene3D" id="3.30.70.1170">
    <property type="entry name" value="Sun protein, domain 3"/>
    <property type="match status" value="1"/>
</dbReference>
<dbReference type="InterPro" id="IPR006027">
    <property type="entry name" value="NusB_RsmB_TIM44"/>
</dbReference>
<dbReference type="GO" id="GO:0032259">
    <property type="term" value="P:methylation"/>
    <property type="evidence" value="ECO:0007669"/>
    <property type="project" value="UniProtKB-KW"/>
</dbReference>
<feature type="binding site" evidence="13">
    <location>
        <position position="334"/>
    </location>
    <ligand>
        <name>S-adenosyl-L-methionine</name>
        <dbReference type="ChEBI" id="CHEBI:59789"/>
    </ligand>
</feature>
<evidence type="ECO:0000256" key="10">
    <source>
        <dbReference type="ARBA" id="ARBA00030399"/>
    </source>
</evidence>
<evidence type="ECO:0000256" key="8">
    <source>
        <dbReference type="ARBA" id="ARBA00022691"/>
    </source>
</evidence>
<evidence type="ECO:0000256" key="12">
    <source>
        <dbReference type="ARBA" id="ARBA00047283"/>
    </source>
</evidence>
<evidence type="ECO:0000313" key="16">
    <source>
        <dbReference type="Proteomes" id="UP000597877"/>
    </source>
</evidence>
<keyword evidence="5" id="KW-0698">rRNA processing</keyword>
<dbReference type="RefSeq" id="WP_118588988.1">
    <property type="nucleotide sequence ID" value="NZ_JACOOZ010000002.1"/>
</dbReference>
<evidence type="ECO:0000256" key="2">
    <source>
        <dbReference type="ARBA" id="ARBA00004496"/>
    </source>
</evidence>
<protein>
    <recommendedName>
        <fullName evidence="3">16S rRNA (cytosine(967)-C(5))-methyltransferase</fullName>
        <ecNumber evidence="3">2.1.1.176</ecNumber>
    </recommendedName>
    <alternativeName>
        <fullName evidence="10">16S rRNA m5C967 methyltransferase</fullName>
    </alternativeName>
    <alternativeName>
        <fullName evidence="11">rRNA (cytosine-C(5)-)-methyltransferase RsmB</fullName>
    </alternativeName>
</protein>
<comment type="similarity">
    <text evidence="13">Belongs to the class I-like SAM-binding methyltransferase superfamily. RsmB/NOP family.</text>
</comment>
<evidence type="ECO:0000256" key="5">
    <source>
        <dbReference type="ARBA" id="ARBA00022552"/>
    </source>
</evidence>
<keyword evidence="16" id="KW-1185">Reference proteome</keyword>
<dbReference type="NCBIfam" id="NF011494">
    <property type="entry name" value="PRK14902.1"/>
    <property type="match status" value="1"/>
</dbReference>
<dbReference type="Proteomes" id="UP000597877">
    <property type="component" value="Unassembled WGS sequence"/>
</dbReference>
<dbReference type="Pfam" id="PF22458">
    <property type="entry name" value="RsmF-B_ferredox"/>
    <property type="match status" value="1"/>
</dbReference>
<dbReference type="SUPFAM" id="SSF48013">
    <property type="entry name" value="NusB-like"/>
    <property type="match status" value="1"/>
</dbReference>
<comment type="catalytic activity">
    <reaction evidence="12">
        <text>cytidine(967) in 16S rRNA + S-adenosyl-L-methionine = 5-methylcytidine(967) in 16S rRNA + S-adenosyl-L-homocysteine + H(+)</text>
        <dbReference type="Rhea" id="RHEA:42748"/>
        <dbReference type="Rhea" id="RHEA-COMP:10219"/>
        <dbReference type="Rhea" id="RHEA-COMP:10220"/>
        <dbReference type="ChEBI" id="CHEBI:15378"/>
        <dbReference type="ChEBI" id="CHEBI:57856"/>
        <dbReference type="ChEBI" id="CHEBI:59789"/>
        <dbReference type="ChEBI" id="CHEBI:74483"/>
        <dbReference type="ChEBI" id="CHEBI:82748"/>
        <dbReference type="EC" id="2.1.1.176"/>
    </reaction>
</comment>
<keyword evidence="8 13" id="KW-0949">S-adenosyl-L-methionine</keyword>
<dbReference type="EMBL" id="JACOOZ010000002">
    <property type="protein sequence ID" value="MBC5666912.1"/>
    <property type="molecule type" value="Genomic_DNA"/>
</dbReference>
<comment type="subcellular location">
    <subcellularLocation>
        <location evidence="2">Cytoplasm</location>
    </subcellularLocation>
</comment>
<dbReference type="PROSITE" id="PS51686">
    <property type="entry name" value="SAM_MT_RSMB_NOP"/>
    <property type="match status" value="1"/>
</dbReference>
<evidence type="ECO:0000256" key="3">
    <source>
        <dbReference type="ARBA" id="ARBA00012140"/>
    </source>
</evidence>
<keyword evidence="9 13" id="KW-0694">RNA-binding</keyword>
<keyword evidence="6 13" id="KW-0489">Methyltransferase</keyword>
<feature type="binding site" evidence="13">
    <location>
        <position position="289"/>
    </location>
    <ligand>
        <name>S-adenosyl-L-methionine</name>
        <dbReference type="ChEBI" id="CHEBI:59789"/>
    </ligand>
</feature>
<dbReference type="InterPro" id="IPR035926">
    <property type="entry name" value="NusB-like_sf"/>
</dbReference>
<dbReference type="InterPro" id="IPR001678">
    <property type="entry name" value="MeTrfase_RsmB-F_NOP2_dom"/>
</dbReference>
<evidence type="ECO:0000256" key="6">
    <source>
        <dbReference type="ARBA" id="ARBA00022603"/>
    </source>
</evidence>
<comment type="function">
    <text evidence="1">Specifically methylates the cytosine at position 967 (m5C967) of 16S rRNA.</text>
</comment>
<feature type="binding site" evidence="13">
    <location>
        <begin position="265"/>
        <end position="271"/>
    </location>
    <ligand>
        <name>S-adenosyl-L-methionine</name>
        <dbReference type="ChEBI" id="CHEBI:59789"/>
    </ligand>
</feature>
<evidence type="ECO:0000313" key="15">
    <source>
        <dbReference type="EMBL" id="MBC5666912.1"/>
    </source>
</evidence>
<evidence type="ECO:0000256" key="9">
    <source>
        <dbReference type="ARBA" id="ARBA00022884"/>
    </source>
</evidence>
<dbReference type="InterPro" id="IPR054728">
    <property type="entry name" value="RsmB-like_ferredoxin"/>
</dbReference>
<keyword evidence="4" id="KW-0963">Cytoplasm</keyword>
<evidence type="ECO:0000259" key="14">
    <source>
        <dbReference type="PROSITE" id="PS51686"/>
    </source>
</evidence>
<dbReference type="CDD" id="cd02440">
    <property type="entry name" value="AdoMet_MTases"/>
    <property type="match status" value="1"/>
</dbReference>
<dbReference type="Gene3D" id="1.10.940.10">
    <property type="entry name" value="NusB-like"/>
    <property type="match status" value="1"/>
</dbReference>
<accession>A0ABR7F0Z2</accession>
<dbReference type="NCBIfam" id="TIGR00563">
    <property type="entry name" value="rsmB"/>
    <property type="match status" value="1"/>
</dbReference>
<dbReference type="PANTHER" id="PTHR22807:SF53">
    <property type="entry name" value="RIBOSOMAL RNA SMALL SUBUNIT METHYLTRANSFERASE B-RELATED"/>
    <property type="match status" value="1"/>
</dbReference>
<dbReference type="InterPro" id="IPR049560">
    <property type="entry name" value="MeTrfase_RsmB-F_NOP2_cat"/>
</dbReference>
<gene>
    <name evidence="15" type="primary">rsmB</name>
    <name evidence="15" type="ORF">H8S00_02750</name>
</gene>
<evidence type="ECO:0000256" key="11">
    <source>
        <dbReference type="ARBA" id="ARBA00031088"/>
    </source>
</evidence>
<keyword evidence="7 13" id="KW-0808">Transferase</keyword>
<organism evidence="15 16">
    <name type="scientific">Eubacterium segne</name>
    <dbReference type="NCBI Taxonomy" id="2763045"/>
    <lineage>
        <taxon>Bacteria</taxon>
        <taxon>Bacillati</taxon>
        <taxon>Bacillota</taxon>
        <taxon>Clostridia</taxon>
        <taxon>Eubacteriales</taxon>
        <taxon>Eubacteriaceae</taxon>
        <taxon>Eubacterium</taxon>
    </lineage>
</organism>
<feature type="binding site" evidence="13">
    <location>
        <position position="316"/>
    </location>
    <ligand>
        <name>S-adenosyl-L-methionine</name>
        <dbReference type="ChEBI" id="CHEBI:59789"/>
    </ligand>
</feature>
<evidence type="ECO:0000256" key="13">
    <source>
        <dbReference type="PROSITE-ProRule" id="PRU01023"/>
    </source>
</evidence>
<dbReference type="InterPro" id="IPR023267">
    <property type="entry name" value="RCMT"/>
</dbReference>
<dbReference type="Gene3D" id="3.40.50.150">
    <property type="entry name" value="Vaccinia Virus protein VP39"/>
    <property type="match status" value="1"/>
</dbReference>
<feature type="active site" description="Nucleophile" evidence="13">
    <location>
        <position position="387"/>
    </location>
</feature>
<dbReference type="GO" id="GO:0008168">
    <property type="term" value="F:methyltransferase activity"/>
    <property type="evidence" value="ECO:0007669"/>
    <property type="project" value="UniProtKB-KW"/>
</dbReference>
<dbReference type="SUPFAM" id="SSF53335">
    <property type="entry name" value="S-adenosyl-L-methionine-dependent methyltransferases"/>
    <property type="match status" value="1"/>
</dbReference>
<sequence length="447" mass="50160">MTKNVSCNVNSRNVVLTMLEKTENGEKSHIVLKNTLDGYQDIDKQTRAFITRLFQGTLERQIELDYIINIYSKTPVKKMKPVIRNILRLSVYQLKYMKSVPVSAVCNEAVKLVAKRKFSGLKGFVNGVLRNIARNIEDIKYPVNEEKKLSVNYSMPEWIIKLWIQEYGINKTKEMLTSIYSDRRTTVRVNTGRATVEEVISILENGGVKVEKSPLYDKALLIWGYDNLNSLEAFSKGMITVQDLSSMMAGLSANPKKGDYIIDVCAAPGGKTMHMADIMGQTGMVDSRDLTPYKISLINENISRMGYKNIKTTVMDATVLDEKSIEAADVVMADLPCSGLGVMGKKNDIKYNVSLAQIKELVKLQRQILQVSCKYLKKGGTLVFSTCTVNKYENDENVRWITENLPLTPVSLAGILPKQLGGDKGYVQIYPGEYGMDGFFVSAFKKI</sequence>
<evidence type="ECO:0000256" key="1">
    <source>
        <dbReference type="ARBA" id="ARBA00002724"/>
    </source>
</evidence>
<dbReference type="InterPro" id="IPR004573">
    <property type="entry name" value="rRNA_ssu_MeTfrase_B"/>
</dbReference>
<evidence type="ECO:0000256" key="4">
    <source>
        <dbReference type="ARBA" id="ARBA00022490"/>
    </source>
</evidence>
<feature type="domain" description="SAM-dependent MTase RsmB/NOP-type" evidence="14">
    <location>
        <begin position="175"/>
        <end position="447"/>
    </location>
</feature>
<dbReference type="Pfam" id="PF01029">
    <property type="entry name" value="NusB"/>
    <property type="match status" value="1"/>
</dbReference>
<comment type="caution">
    <text evidence="15">The sequence shown here is derived from an EMBL/GenBank/DDBJ whole genome shotgun (WGS) entry which is preliminary data.</text>
</comment>
<dbReference type="PANTHER" id="PTHR22807">
    <property type="entry name" value="NOP2 YEAST -RELATED NOL1/NOP2/FMU SUN DOMAIN-CONTAINING"/>
    <property type="match status" value="1"/>
</dbReference>
<evidence type="ECO:0000256" key="7">
    <source>
        <dbReference type="ARBA" id="ARBA00022679"/>
    </source>
</evidence>
<dbReference type="EC" id="2.1.1.176" evidence="3"/>
<dbReference type="InterPro" id="IPR029063">
    <property type="entry name" value="SAM-dependent_MTases_sf"/>
</dbReference>
<dbReference type="Pfam" id="PF01189">
    <property type="entry name" value="Methyltr_RsmB-F"/>
    <property type="match status" value="1"/>
</dbReference>
<proteinExistence type="inferred from homology"/>